<comment type="subcellular location">
    <subcellularLocation>
        <location evidence="1">Cell envelope</location>
    </subcellularLocation>
</comment>
<evidence type="ECO:0000256" key="1">
    <source>
        <dbReference type="ARBA" id="ARBA00004196"/>
    </source>
</evidence>
<dbReference type="AlphaFoldDB" id="A0A6N9NKF4"/>
<dbReference type="SUPFAM" id="SSF51230">
    <property type="entry name" value="Single hybrid motif"/>
    <property type="match status" value="1"/>
</dbReference>
<keyword evidence="4" id="KW-0812">Transmembrane</keyword>
<evidence type="ECO:0000313" key="5">
    <source>
        <dbReference type="EMBL" id="NBG65680.1"/>
    </source>
</evidence>
<comment type="caution">
    <text evidence="5">The sequence shown here is derived from an EMBL/GenBank/DDBJ whole genome shotgun (WGS) entry which is preliminary data.</text>
</comment>
<feature type="transmembrane region" description="Helical" evidence="4">
    <location>
        <begin position="33"/>
        <end position="52"/>
    </location>
</feature>
<keyword evidence="2 3" id="KW-0175">Coiled coil</keyword>
<dbReference type="Proteomes" id="UP000470771">
    <property type="component" value="Unassembled WGS sequence"/>
</dbReference>
<dbReference type="PANTHER" id="PTHR32347">
    <property type="entry name" value="EFFLUX SYSTEM COMPONENT YKNX-RELATED"/>
    <property type="match status" value="1"/>
</dbReference>
<keyword evidence="6" id="KW-1185">Reference proteome</keyword>
<reference evidence="5 6" key="1">
    <citation type="submission" date="2019-12" db="EMBL/GenBank/DDBJ databases">
        <authorList>
            <person name="Zhao J."/>
        </authorList>
    </citation>
    <scope>NUCLEOTIDE SEQUENCE [LARGE SCALE GENOMIC DNA]</scope>
    <source>
        <strain evidence="5 6">S-15</strain>
    </source>
</reference>
<keyword evidence="4" id="KW-0472">Membrane</keyword>
<dbReference type="Gene3D" id="1.20.1600.10">
    <property type="entry name" value="Outer membrane efflux proteins (OEP)"/>
    <property type="match status" value="1"/>
</dbReference>
<organism evidence="5 6">
    <name type="scientific">Acidiluteibacter ferrifornacis</name>
    <dbReference type="NCBI Taxonomy" id="2692424"/>
    <lineage>
        <taxon>Bacteria</taxon>
        <taxon>Pseudomonadati</taxon>
        <taxon>Bacteroidota</taxon>
        <taxon>Flavobacteriia</taxon>
        <taxon>Flavobacteriales</taxon>
        <taxon>Cryomorphaceae</taxon>
        <taxon>Acidiluteibacter</taxon>
    </lineage>
</organism>
<evidence type="ECO:0000256" key="2">
    <source>
        <dbReference type="ARBA" id="ARBA00023054"/>
    </source>
</evidence>
<dbReference type="RefSeq" id="WP_160632625.1">
    <property type="nucleotide sequence ID" value="NZ_WWNE01000005.1"/>
</dbReference>
<protein>
    <submittedName>
        <fullName evidence="5">HlyD family efflux transporter periplasmic adaptor subunit</fullName>
    </submittedName>
</protein>
<evidence type="ECO:0000256" key="4">
    <source>
        <dbReference type="SAM" id="Phobius"/>
    </source>
</evidence>
<evidence type="ECO:0000256" key="3">
    <source>
        <dbReference type="SAM" id="Coils"/>
    </source>
</evidence>
<dbReference type="EMBL" id="WWNE01000005">
    <property type="protein sequence ID" value="NBG65680.1"/>
    <property type="molecule type" value="Genomic_DNA"/>
</dbReference>
<name>A0A6N9NKF4_9FLAO</name>
<proteinExistence type="predicted"/>
<dbReference type="PANTHER" id="PTHR32347:SF23">
    <property type="entry name" value="BLL5650 PROTEIN"/>
    <property type="match status" value="1"/>
</dbReference>
<dbReference type="InterPro" id="IPR050465">
    <property type="entry name" value="UPF0194_transport"/>
</dbReference>
<feature type="coiled-coil region" evidence="3">
    <location>
        <begin position="115"/>
        <end position="233"/>
    </location>
</feature>
<dbReference type="InterPro" id="IPR011053">
    <property type="entry name" value="Single_hybrid_motif"/>
</dbReference>
<accession>A0A6N9NKF4</accession>
<gene>
    <name evidence="5" type="ORF">GQN54_06095</name>
</gene>
<dbReference type="GO" id="GO:0030313">
    <property type="term" value="C:cell envelope"/>
    <property type="evidence" value="ECO:0007669"/>
    <property type="project" value="UniProtKB-SubCell"/>
</dbReference>
<evidence type="ECO:0000313" key="6">
    <source>
        <dbReference type="Proteomes" id="UP000470771"/>
    </source>
</evidence>
<dbReference type="SUPFAM" id="SSF56954">
    <property type="entry name" value="Outer membrane efflux proteins (OEP)"/>
    <property type="match status" value="1"/>
</dbReference>
<keyword evidence="4" id="KW-1133">Transmembrane helix</keyword>
<dbReference type="GO" id="GO:0015562">
    <property type="term" value="F:efflux transmembrane transporter activity"/>
    <property type="evidence" value="ECO:0007669"/>
    <property type="project" value="InterPro"/>
</dbReference>
<dbReference type="Gene3D" id="2.40.50.100">
    <property type="match status" value="1"/>
</dbReference>
<sequence>MLNISSNSSVRKLQNGKFPSLEKVERMQSSRRLIRVITGLSIALFLFFFLPWTQNIRSKGNVTTLKPNQRQQSIHSIIPGRIEKWFVQEGDNVKKGDTILYLTEVKDDYLDPDLLSNTEQQLKAKEMSVNSYMEKIKALDNQIDALALTGRLKLEQAENKLKQAYLKIKSDSMDYQAAQINFQVAEEQFKRMEKLYEDGLKSLTDLEKRKLTLQKAQAELISYENKLLTSKNEVLNAKVELTSIKSQYRDEVAKSESQKYTALSNMYDAEAVVTKLQNQYMNYSVRSGLYYVTAPQDGYIIRTVQSGIGETIKEGEEILTIMPASYDLAIAMYVQPIDIPLLEIGQHVRTQFDGWPAIVFSGWPNVSYGTYGGTVYAIDNYISDNGKYRVLVAPDTNDVPWPKALRVGAGSTSMLLLKDVPIWYELWRKINGFPPDYYKINDNGNKEKSAATDEK</sequence>